<dbReference type="InterPro" id="IPR050166">
    <property type="entry name" value="ABC_transporter_ATP-bind"/>
</dbReference>
<dbReference type="Pfam" id="PF00005">
    <property type="entry name" value="ABC_tran"/>
    <property type="match status" value="1"/>
</dbReference>
<evidence type="ECO:0000313" key="7">
    <source>
        <dbReference type="EMBL" id="RXF73070.1"/>
    </source>
</evidence>
<gene>
    <name evidence="7" type="ORF">EK403_11300</name>
</gene>
<dbReference type="AlphaFoldDB" id="A0A4Q0MHS1"/>
<comment type="similarity">
    <text evidence="1">Belongs to the ABC transporter superfamily.</text>
</comment>
<dbReference type="Gene3D" id="3.40.50.300">
    <property type="entry name" value="P-loop containing nucleotide triphosphate hydrolases"/>
    <property type="match status" value="1"/>
</dbReference>
<evidence type="ECO:0000313" key="8">
    <source>
        <dbReference type="Proteomes" id="UP000289708"/>
    </source>
</evidence>
<dbReference type="Proteomes" id="UP000289708">
    <property type="component" value="Unassembled WGS sequence"/>
</dbReference>
<comment type="caution">
    <text evidence="7">The sequence shown here is derived from an EMBL/GenBank/DDBJ whole genome shotgun (WGS) entry which is preliminary data.</text>
</comment>
<dbReference type="PANTHER" id="PTHR42788">
    <property type="entry name" value="TAURINE IMPORT ATP-BINDING PROTEIN-RELATED"/>
    <property type="match status" value="1"/>
</dbReference>
<dbReference type="PROSITE" id="PS50893">
    <property type="entry name" value="ABC_TRANSPORTER_2"/>
    <property type="match status" value="1"/>
</dbReference>
<evidence type="ECO:0000256" key="4">
    <source>
        <dbReference type="ARBA" id="ARBA00022840"/>
    </source>
</evidence>
<evidence type="ECO:0000259" key="6">
    <source>
        <dbReference type="PROSITE" id="PS50893"/>
    </source>
</evidence>
<dbReference type="EMBL" id="RYFI01000010">
    <property type="protein sequence ID" value="RXF73070.1"/>
    <property type="molecule type" value="Genomic_DNA"/>
</dbReference>
<dbReference type="SUPFAM" id="SSF52540">
    <property type="entry name" value="P-loop containing nucleoside triphosphate hydrolases"/>
    <property type="match status" value="1"/>
</dbReference>
<dbReference type="OrthoDB" id="9797536at2"/>
<dbReference type="InterPro" id="IPR003439">
    <property type="entry name" value="ABC_transporter-like_ATP-bd"/>
</dbReference>
<evidence type="ECO:0000256" key="3">
    <source>
        <dbReference type="ARBA" id="ARBA00022741"/>
    </source>
</evidence>
<sequence length="300" mass="32622">MSGSLALPEQSEDVRARFARIKAREEILQVRGLVKRVPSGSGERTILGGIDLVTHRREFLCVVGPSGCGKSTLIRTIAGLEEAQGGDILVTGRPVHGPGPDRAMVFQGYTLFPWLSVLRNVMFGLEMAGLPKAEADRQARQWLTLVGLEPYADAYPAQLSGGMKQRVAIARALAIQPRILLMDEPFSALDARTRARMQAYLVDIWRKIDVTILFITHDLDEAVLLADRILVLKANPGEVVELMEVPALRPPGGRSLDDPALEATLARLESLIHAHEQAGAEDDEPAPPVVKLDSVGHGVD</sequence>
<dbReference type="InterPro" id="IPR027417">
    <property type="entry name" value="P-loop_NTPase"/>
</dbReference>
<dbReference type="SMART" id="SM00382">
    <property type="entry name" value="AAA"/>
    <property type="match status" value="1"/>
</dbReference>
<keyword evidence="4 7" id="KW-0067">ATP-binding</keyword>
<dbReference type="RefSeq" id="WP_128777601.1">
    <property type="nucleotide sequence ID" value="NZ_RYFI01000010.1"/>
</dbReference>
<dbReference type="InterPro" id="IPR017871">
    <property type="entry name" value="ABC_transporter-like_CS"/>
</dbReference>
<dbReference type="GO" id="GO:0016887">
    <property type="term" value="F:ATP hydrolysis activity"/>
    <property type="evidence" value="ECO:0007669"/>
    <property type="project" value="InterPro"/>
</dbReference>
<feature type="region of interest" description="Disordered" evidence="5">
    <location>
        <begin position="276"/>
        <end position="300"/>
    </location>
</feature>
<evidence type="ECO:0000256" key="2">
    <source>
        <dbReference type="ARBA" id="ARBA00022448"/>
    </source>
</evidence>
<accession>A0A4Q0MHS1</accession>
<dbReference type="PANTHER" id="PTHR42788:SF13">
    <property type="entry name" value="ALIPHATIC SULFONATES IMPORT ATP-BINDING PROTEIN SSUB"/>
    <property type="match status" value="1"/>
</dbReference>
<dbReference type="CDD" id="cd03293">
    <property type="entry name" value="ABC_NrtD_SsuB_transporters"/>
    <property type="match status" value="1"/>
</dbReference>
<dbReference type="PROSITE" id="PS00211">
    <property type="entry name" value="ABC_TRANSPORTER_1"/>
    <property type="match status" value="1"/>
</dbReference>
<evidence type="ECO:0000256" key="5">
    <source>
        <dbReference type="SAM" id="MobiDB-lite"/>
    </source>
</evidence>
<feature type="domain" description="ABC transporter" evidence="6">
    <location>
        <begin position="28"/>
        <end position="259"/>
    </location>
</feature>
<reference evidence="7 8" key="1">
    <citation type="submission" date="2018-12" db="EMBL/GenBank/DDBJ databases">
        <title>bacterium Hansschlegelia zhihuaiae S113.</title>
        <authorList>
            <person name="He J."/>
        </authorList>
    </citation>
    <scope>NUCLEOTIDE SEQUENCE [LARGE SCALE GENOMIC DNA]</scope>
    <source>
        <strain evidence="7 8">S 113</strain>
    </source>
</reference>
<keyword evidence="8" id="KW-1185">Reference proteome</keyword>
<protein>
    <submittedName>
        <fullName evidence="7">ABC transporter ATP-binding protein</fullName>
    </submittedName>
</protein>
<dbReference type="GO" id="GO:0005524">
    <property type="term" value="F:ATP binding"/>
    <property type="evidence" value="ECO:0007669"/>
    <property type="project" value="UniProtKB-KW"/>
</dbReference>
<evidence type="ECO:0000256" key="1">
    <source>
        <dbReference type="ARBA" id="ARBA00005417"/>
    </source>
</evidence>
<name>A0A4Q0MHS1_9HYPH</name>
<keyword evidence="3" id="KW-0547">Nucleotide-binding</keyword>
<keyword evidence="2" id="KW-0813">Transport</keyword>
<proteinExistence type="inferred from homology"/>
<organism evidence="7 8">
    <name type="scientific">Hansschlegelia zhihuaiae</name>
    <dbReference type="NCBI Taxonomy" id="405005"/>
    <lineage>
        <taxon>Bacteria</taxon>
        <taxon>Pseudomonadati</taxon>
        <taxon>Pseudomonadota</taxon>
        <taxon>Alphaproteobacteria</taxon>
        <taxon>Hyphomicrobiales</taxon>
        <taxon>Methylopilaceae</taxon>
        <taxon>Hansschlegelia</taxon>
    </lineage>
</organism>
<dbReference type="InterPro" id="IPR003593">
    <property type="entry name" value="AAA+_ATPase"/>
</dbReference>